<dbReference type="SUPFAM" id="SSF56112">
    <property type="entry name" value="Protein kinase-like (PK-like)"/>
    <property type="match status" value="1"/>
</dbReference>
<keyword evidence="1" id="KW-0808">Transferase</keyword>
<dbReference type="PANTHER" id="PTHR43883">
    <property type="entry name" value="SLR0207 PROTEIN"/>
    <property type="match status" value="1"/>
</dbReference>
<evidence type="ECO:0000313" key="2">
    <source>
        <dbReference type="Proteomes" id="UP000198575"/>
    </source>
</evidence>
<evidence type="ECO:0000313" key="1">
    <source>
        <dbReference type="EMBL" id="SFN47764.1"/>
    </source>
</evidence>
<dbReference type="EMBL" id="FOVF01000024">
    <property type="protein sequence ID" value="SFN47764.1"/>
    <property type="molecule type" value="Genomic_DNA"/>
</dbReference>
<gene>
    <name evidence="1" type="ORF">SAMN05216289_12457</name>
</gene>
<dbReference type="PANTHER" id="PTHR43883:SF1">
    <property type="entry name" value="GLUCONOKINASE"/>
    <property type="match status" value="1"/>
</dbReference>
<dbReference type="AlphaFoldDB" id="A0A1I4ZBW5"/>
<dbReference type="InterPro" id="IPR052732">
    <property type="entry name" value="Cell-binding_unc_protein"/>
</dbReference>
<dbReference type="InterPro" id="IPR011009">
    <property type="entry name" value="Kinase-like_dom_sf"/>
</dbReference>
<name>A0A1I4ZBW5_9GAMM</name>
<reference evidence="1 2" key="1">
    <citation type="submission" date="2016-10" db="EMBL/GenBank/DDBJ databases">
        <authorList>
            <person name="de Groot N.N."/>
        </authorList>
    </citation>
    <scope>NUCLEOTIDE SEQUENCE [LARGE SCALE GENOMIC DNA]</scope>
    <source>
        <strain evidence="1 2">CGMCC 1.7659</strain>
    </source>
</reference>
<dbReference type="STRING" id="578942.SAMN05216289_12457"/>
<proteinExistence type="predicted"/>
<dbReference type="GO" id="GO:0016740">
    <property type="term" value="F:transferase activity"/>
    <property type="evidence" value="ECO:0007669"/>
    <property type="project" value="UniProtKB-KW"/>
</dbReference>
<dbReference type="Proteomes" id="UP000198575">
    <property type="component" value="Unassembled WGS sequence"/>
</dbReference>
<organism evidence="1 2">
    <name type="scientific">Dokdonella immobilis</name>
    <dbReference type="NCBI Taxonomy" id="578942"/>
    <lineage>
        <taxon>Bacteria</taxon>
        <taxon>Pseudomonadati</taxon>
        <taxon>Pseudomonadota</taxon>
        <taxon>Gammaproteobacteria</taxon>
        <taxon>Lysobacterales</taxon>
        <taxon>Rhodanobacteraceae</taxon>
        <taxon>Dokdonella</taxon>
    </lineage>
</organism>
<protein>
    <submittedName>
        <fullName evidence="1">Aminoglycoside phosphotransferase family enzyme</fullName>
    </submittedName>
</protein>
<sequence>MQADPPSTSVPGAEPDLAEKVAFLRRPQSYPMPVQRVETIETHMSWLFLTECDVYKLKKPYRHERIDYASAAARRLNCLREVRLNRRLAPDCYLGTSRLTVDARGRMSLGGSGHAVDWLVHMRRMPDSQSLERRLQAGQVGAEQIGRVVAALMTLFRSAPSARWSPRHYRRHLCASLAYTAAELRRPEFGQDVDAVEAIRAHLHRFIETHAALLAERVRDNHIVEGHGDLRPEHVYLTQPPSIVDCLEFDRELRLRDPVDELAFLAMECDRLGHPEVDAWLFAAYAERSGDAPPRALVEFHKAFNAFARAKISVWHLDDPSTGPACQWITRAADYLTRARTYAARLPAPGDIATIGAAHMPVTP</sequence>
<accession>A0A1I4ZBW5</accession>
<keyword evidence="2" id="KW-1185">Reference proteome</keyword>